<comment type="caution">
    <text evidence="15">The sequence shown here is derived from an EMBL/GenBank/DDBJ whole genome shotgun (WGS) entry which is preliminary data.</text>
</comment>
<evidence type="ECO:0000256" key="2">
    <source>
        <dbReference type="ARBA" id="ARBA00022705"/>
    </source>
</evidence>
<dbReference type="CDD" id="cd06257">
    <property type="entry name" value="DnaJ"/>
    <property type="match status" value="1"/>
</dbReference>
<dbReference type="AlphaFoldDB" id="A0A0R1UJS0"/>
<comment type="function">
    <text evidence="11">Participates actively in the response to hyperosmotic and heat shock by preventing the aggregation of stress-denatured proteins and by disaggregating proteins, also in an autonomous, DnaK-independent fashion. Unfolded proteins bind initially to DnaJ; upon interaction with the DnaJ-bound protein, DnaK hydrolyzes its bound ATP, resulting in the formation of a stable complex. GrpE releases ADP from DnaK; ATP binding to DnaK triggers the release of the substrate protein, thus completing the reaction cycle. Several rounds of ATP-dependent interactions between DnaJ, DnaK and GrpE are required for fully efficient folding. Also involved, together with DnaK and GrpE, in the DNA replication of plasmids through activation of initiation proteins.</text>
</comment>
<dbReference type="GO" id="GO:0042026">
    <property type="term" value="P:protein refolding"/>
    <property type="evidence" value="ECO:0007669"/>
    <property type="project" value="TreeGrafter"/>
</dbReference>
<evidence type="ECO:0000259" key="14">
    <source>
        <dbReference type="PROSITE" id="PS51188"/>
    </source>
</evidence>
<dbReference type="PROSITE" id="PS51188">
    <property type="entry name" value="ZF_CR"/>
    <property type="match status" value="1"/>
</dbReference>
<comment type="domain">
    <text evidence="11">The J domain is necessary and sufficient to stimulate DnaK ATPase activity. Zinc center 1 plays an important role in the autonomous, DnaK-independent chaperone activity of DnaJ. Zinc center 2 is essential for interaction with DnaK and for DnaJ activity.</text>
</comment>
<dbReference type="InterPro" id="IPR002939">
    <property type="entry name" value="DnaJ_C"/>
</dbReference>
<dbReference type="InterPro" id="IPR036869">
    <property type="entry name" value="J_dom_sf"/>
</dbReference>
<sequence length="380" mass="41435">MAQQDYYETLGVSRDASDKEIKRAFRKLAAKYHPDVNRSEGAEEKFKEINEAYETLSDPQKKANYDQYGSAEGPQGFGGFGGQGGFGGAQGGYSDFADIFGDLFGGGRARRDPMAPQAGKDLQYTMTIDFMDAIFGKETQIKYNRDTACDVCHGDGTKPGKSAHTCAQCGGSGFVITQQRTMMGMMQSQQICPTCHGTGKEINPADRCDKCHGEGHVQERHEVKVKIPAGVDDGQQMRLQGQGEVGKNGGPYGDLYIIFNVTPSRDFTREGTNIYVDQPISIAQATLGDKIKVKTVHGEVDLNIPAGTQGETNFRLRGKGVPVLNGNGNGDEFVKVHVEIPKKLNKRQEEAMMAFAQASGDQVDGVKNGFWEKLKDAFED</sequence>
<dbReference type="NCBIfam" id="NF010869">
    <property type="entry name" value="PRK14276.1"/>
    <property type="match status" value="1"/>
</dbReference>
<evidence type="ECO:0000256" key="7">
    <source>
        <dbReference type="ARBA" id="ARBA00023016"/>
    </source>
</evidence>
<dbReference type="HAMAP" id="MF_01152">
    <property type="entry name" value="DnaJ"/>
    <property type="match status" value="1"/>
</dbReference>
<feature type="domain" description="J" evidence="13">
    <location>
        <begin position="5"/>
        <end position="69"/>
    </location>
</feature>
<organism evidence="15 16">
    <name type="scientific">Limosilactobacillus equigenerosi DSM 18793 = JCM 14505</name>
    <dbReference type="NCBI Taxonomy" id="1423742"/>
    <lineage>
        <taxon>Bacteria</taxon>
        <taxon>Bacillati</taxon>
        <taxon>Bacillota</taxon>
        <taxon>Bacilli</taxon>
        <taxon>Lactobacillales</taxon>
        <taxon>Lactobacillaceae</taxon>
        <taxon>Limosilactobacillus</taxon>
    </lineage>
</organism>
<feature type="domain" description="CR-type" evidence="14">
    <location>
        <begin position="136"/>
        <end position="220"/>
    </location>
</feature>
<dbReference type="InterPro" id="IPR001623">
    <property type="entry name" value="DnaJ_domain"/>
</dbReference>
<evidence type="ECO:0000256" key="11">
    <source>
        <dbReference type="HAMAP-Rule" id="MF_01152"/>
    </source>
</evidence>
<dbReference type="PANTHER" id="PTHR43096">
    <property type="entry name" value="DNAJ HOMOLOG 1, MITOCHONDRIAL-RELATED"/>
    <property type="match status" value="1"/>
</dbReference>
<evidence type="ECO:0000256" key="12">
    <source>
        <dbReference type="PROSITE-ProRule" id="PRU00546"/>
    </source>
</evidence>
<dbReference type="InterPro" id="IPR012724">
    <property type="entry name" value="DnaJ"/>
</dbReference>
<keyword evidence="6 11" id="KW-0862">Zinc</keyword>
<feature type="repeat" description="CXXCXGXG motif" evidence="11">
    <location>
        <begin position="149"/>
        <end position="156"/>
    </location>
</feature>
<keyword evidence="8 11" id="KW-0143">Chaperone</keyword>
<feature type="binding site" evidence="11">
    <location>
        <position position="208"/>
    </location>
    <ligand>
        <name>Zn(2+)</name>
        <dbReference type="ChEBI" id="CHEBI:29105"/>
        <label>1</label>
    </ligand>
</feature>
<dbReference type="CDD" id="cd10719">
    <property type="entry name" value="DnaJ_zf"/>
    <property type="match status" value="1"/>
</dbReference>
<dbReference type="GO" id="GO:0005737">
    <property type="term" value="C:cytoplasm"/>
    <property type="evidence" value="ECO:0007669"/>
    <property type="project" value="UniProtKB-SubCell"/>
</dbReference>
<dbReference type="SUPFAM" id="SSF46565">
    <property type="entry name" value="Chaperone J-domain"/>
    <property type="match status" value="1"/>
</dbReference>
<evidence type="ECO:0000256" key="10">
    <source>
        <dbReference type="ARBA" id="ARBA00067609"/>
    </source>
</evidence>
<dbReference type="STRING" id="417373.GCA_001570685_01234"/>
<dbReference type="InterPro" id="IPR036410">
    <property type="entry name" value="HSP_DnaJ_Cys-rich_dom_sf"/>
</dbReference>
<keyword evidence="2 11" id="KW-0235">DNA replication</keyword>
<dbReference type="NCBIfam" id="NF008035">
    <property type="entry name" value="PRK10767.1"/>
    <property type="match status" value="1"/>
</dbReference>
<comment type="subcellular location">
    <subcellularLocation>
        <location evidence="11">Cytoplasm</location>
    </subcellularLocation>
</comment>
<reference evidence="15 16" key="1">
    <citation type="journal article" date="2015" name="Genome Announc.">
        <title>Expanding the biotechnology potential of lactobacilli through comparative genomics of 213 strains and associated genera.</title>
        <authorList>
            <person name="Sun Z."/>
            <person name="Harris H.M."/>
            <person name="McCann A."/>
            <person name="Guo C."/>
            <person name="Argimon S."/>
            <person name="Zhang W."/>
            <person name="Yang X."/>
            <person name="Jeffery I.B."/>
            <person name="Cooney J.C."/>
            <person name="Kagawa T.F."/>
            <person name="Liu W."/>
            <person name="Song Y."/>
            <person name="Salvetti E."/>
            <person name="Wrobel A."/>
            <person name="Rasinkangas P."/>
            <person name="Parkhill J."/>
            <person name="Rea M.C."/>
            <person name="O'Sullivan O."/>
            <person name="Ritari J."/>
            <person name="Douillard F.P."/>
            <person name="Paul Ross R."/>
            <person name="Yang R."/>
            <person name="Briner A.E."/>
            <person name="Felis G.E."/>
            <person name="de Vos W.M."/>
            <person name="Barrangou R."/>
            <person name="Klaenhammer T.R."/>
            <person name="Caufield P.W."/>
            <person name="Cui Y."/>
            <person name="Zhang H."/>
            <person name="O'Toole P.W."/>
        </authorList>
    </citation>
    <scope>NUCLEOTIDE SEQUENCE [LARGE SCALE GENOMIC DNA]</scope>
    <source>
        <strain evidence="15 16">DSM 18793</strain>
    </source>
</reference>
<evidence type="ECO:0000256" key="1">
    <source>
        <dbReference type="ARBA" id="ARBA00022490"/>
    </source>
</evidence>
<keyword evidence="1 11" id="KW-0963">Cytoplasm</keyword>
<dbReference type="Gene3D" id="2.10.230.10">
    <property type="entry name" value="Heat shock protein DnaJ, cysteine-rich domain"/>
    <property type="match status" value="1"/>
</dbReference>
<gene>
    <name evidence="11" type="primary">dnaJ</name>
    <name evidence="15" type="ORF">FC21_GL001519</name>
</gene>
<dbReference type="GO" id="GO:0005524">
    <property type="term" value="F:ATP binding"/>
    <property type="evidence" value="ECO:0007669"/>
    <property type="project" value="InterPro"/>
</dbReference>
<evidence type="ECO:0000256" key="4">
    <source>
        <dbReference type="ARBA" id="ARBA00022737"/>
    </source>
</evidence>
<feature type="repeat" description="CXXCXGXG motif" evidence="11">
    <location>
        <begin position="208"/>
        <end position="215"/>
    </location>
</feature>
<feature type="repeat" description="CXXCXGXG motif" evidence="11">
    <location>
        <begin position="166"/>
        <end position="173"/>
    </location>
</feature>
<comment type="cofactor">
    <cofactor evidence="11">
        <name>Zn(2+)</name>
        <dbReference type="ChEBI" id="CHEBI:29105"/>
    </cofactor>
    <text evidence="11">Binds 2 Zn(2+) ions per monomer.</text>
</comment>
<accession>A0A0R1UJS0</accession>
<dbReference type="Pfam" id="PF01556">
    <property type="entry name" value="DnaJ_C"/>
    <property type="match status" value="1"/>
</dbReference>
<feature type="binding site" evidence="11">
    <location>
        <position position="195"/>
    </location>
    <ligand>
        <name>Zn(2+)</name>
        <dbReference type="ChEBI" id="CHEBI:29105"/>
        <label>2</label>
    </ligand>
</feature>
<feature type="zinc finger region" description="CR-type" evidence="12">
    <location>
        <begin position="136"/>
        <end position="220"/>
    </location>
</feature>
<dbReference type="Gene3D" id="1.10.287.110">
    <property type="entry name" value="DnaJ domain"/>
    <property type="match status" value="1"/>
</dbReference>
<comment type="similarity">
    <text evidence="9 11">Belongs to the DnaJ family.</text>
</comment>
<dbReference type="SMART" id="SM00271">
    <property type="entry name" value="DnaJ"/>
    <property type="match status" value="1"/>
</dbReference>
<dbReference type="FunFam" id="1.10.287.110:FF:000031">
    <property type="entry name" value="Molecular chaperone DnaJ"/>
    <property type="match status" value="1"/>
</dbReference>
<dbReference type="GO" id="GO:0009408">
    <property type="term" value="P:response to heat"/>
    <property type="evidence" value="ECO:0007669"/>
    <property type="project" value="InterPro"/>
</dbReference>
<keyword evidence="5 11" id="KW-0863">Zinc-finger</keyword>
<feature type="binding site" evidence="11">
    <location>
        <position position="211"/>
    </location>
    <ligand>
        <name>Zn(2+)</name>
        <dbReference type="ChEBI" id="CHEBI:29105"/>
        <label>1</label>
    </ligand>
</feature>
<dbReference type="PROSITE" id="PS00636">
    <property type="entry name" value="DNAJ_1"/>
    <property type="match status" value="1"/>
</dbReference>
<dbReference type="Pfam" id="PF00226">
    <property type="entry name" value="DnaJ"/>
    <property type="match status" value="1"/>
</dbReference>
<evidence type="ECO:0000259" key="13">
    <source>
        <dbReference type="PROSITE" id="PS50076"/>
    </source>
</evidence>
<dbReference type="GO" id="GO:0031072">
    <property type="term" value="F:heat shock protein binding"/>
    <property type="evidence" value="ECO:0007669"/>
    <property type="project" value="InterPro"/>
</dbReference>
<dbReference type="Gene3D" id="2.60.260.20">
    <property type="entry name" value="Urease metallochaperone UreE, N-terminal domain"/>
    <property type="match status" value="2"/>
</dbReference>
<evidence type="ECO:0000313" key="15">
    <source>
        <dbReference type="EMBL" id="KRL93606.1"/>
    </source>
</evidence>
<dbReference type="OrthoDB" id="9779889at2"/>
<keyword evidence="4 11" id="KW-0677">Repeat</keyword>
<dbReference type="FunFam" id="2.60.260.20:FF:000005">
    <property type="entry name" value="Chaperone protein dnaJ 1, mitochondrial"/>
    <property type="match status" value="1"/>
</dbReference>
<dbReference type="Pfam" id="PF00684">
    <property type="entry name" value="DnaJ_CXXCXGXG"/>
    <property type="match status" value="1"/>
</dbReference>
<keyword evidence="7 11" id="KW-0346">Stress response</keyword>
<dbReference type="PRINTS" id="PR00625">
    <property type="entry name" value="JDOMAIN"/>
</dbReference>
<evidence type="ECO:0000256" key="5">
    <source>
        <dbReference type="ARBA" id="ARBA00022771"/>
    </source>
</evidence>
<evidence type="ECO:0000256" key="9">
    <source>
        <dbReference type="ARBA" id="ARBA00061004"/>
    </source>
</evidence>
<feature type="binding site" evidence="11">
    <location>
        <position position="149"/>
    </location>
    <ligand>
        <name>Zn(2+)</name>
        <dbReference type="ChEBI" id="CHEBI:29105"/>
        <label>1</label>
    </ligand>
</feature>
<dbReference type="GO" id="GO:0051082">
    <property type="term" value="F:unfolded protein binding"/>
    <property type="evidence" value="ECO:0007669"/>
    <property type="project" value="UniProtKB-UniRule"/>
</dbReference>
<proteinExistence type="inferred from homology"/>
<dbReference type="SUPFAM" id="SSF49493">
    <property type="entry name" value="HSP40/DnaJ peptide-binding domain"/>
    <property type="match status" value="2"/>
</dbReference>
<keyword evidence="3 11" id="KW-0479">Metal-binding</keyword>
<name>A0A0R1UJS0_9LACO</name>
<feature type="binding site" evidence="11">
    <location>
        <position position="166"/>
    </location>
    <ligand>
        <name>Zn(2+)</name>
        <dbReference type="ChEBI" id="CHEBI:29105"/>
        <label>2</label>
    </ligand>
</feature>
<dbReference type="InterPro" id="IPR018253">
    <property type="entry name" value="DnaJ_domain_CS"/>
</dbReference>
<evidence type="ECO:0000256" key="6">
    <source>
        <dbReference type="ARBA" id="ARBA00022833"/>
    </source>
</evidence>
<dbReference type="NCBIfam" id="TIGR02349">
    <property type="entry name" value="DnaJ_bact"/>
    <property type="match status" value="1"/>
</dbReference>
<feature type="binding site" evidence="11">
    <location>
        <position position="152"/>
    </location>
    <ligand>
        <name>Zn(2+)</name>
        <dbReference type="ChEBI" id="CHEBI:29105"/>
        <label>1</label>
    </ligand>
</feature>
<evidence type="ECO:0000256" key="3">
    <source>
        <dbReference type="ARBA" id="ARBA00022723"/>
    </source>
</evidence>
<feature type="binding site" evidence="11">
    <location>
        <position position="169"/>
    </location>
    <ligand>
        <name>Zn(2+)</name>
        <dbReference type="ChEBI" id="CHEBI:29105"/>
        <label>2</label>
    </ligand>
</feature>
<dbReference type="InterPro" id="IPR001305">
    <property type="entry name" value="HSP_DnaJ_Cys-rich_dom"/>
</dbReference>
<dbReference type="PROSITE" id="PS50076">
    <property type="entry name" value="DNAJ_2"/>
    <property type="match status" value="1"/>
</dbReference>
<dbReference type="SUPFAM" id="SSF57938">
    <property type="entry name" value="DnaJ/Hsp40 cysteine-rich domain"/>
    <property type="match status" value="1"/>
</dbReference>
<dbReference type="CDD" id="cd10747">
    <property type="entry name" value="DnaJ_C"/>
    <property type="match status" value="1"/>
</dbReference>
<dbReference type="InterPro" id="IPR008971">
    <property type="entry name" value="HSP40/DnaJ_pept-bd"/>
</dbReference>
<dbReference type="PATRIC" id="fig|1423742.4.peg.1573"/>
<dbReference type="PANTHER" id="PTHR43096:SF48">
    <property type="entry name" value="CHAPERONE PROTEIN DNAJ"/>
    <property type="match status" value="1"/>
</dbReference>
<dbReference type="GO" id="GO:0008270">
    <property type="term" value="F:zinc ion binding"/>
    <property type="evidence" value="ECO:0007669"/>
    <property type="project" value="UniProtKB-UniRule"/>
</dbReference>
<feature type="binding site" evidence="11">
    <location>
        <position position="192"/>
    </location>
    <ligand>
        <name>Zn(2+)</name>
        <dbReference type="ChEBI" id="CHEBI:29105"/>
        <label>2</label>
    </ligand>
</feature>
<protein>
    <recommendedName>
        <fullName evidence="10 11">Chaperone protein DnaJ</fullName>
    </recommendedName>
</protein>
<evidence type="ECO:0000313" key="16">
    <source>
        <dbReference type="Proteomes" id="UP000051084"/>
    </source>
</evidence>
<dbReference type="EMBL" id="AZGC01000041">
    <property type="protein sequence ID" value="KRL93606.1"/>
    <property type="molecule type" value="Genomic_DNA"/>
</dbReference>
<dbReference type="Proteomes" id="UP000051084">
    <property type="component" value="Unassembled WGS sequence"/>
</dbReference>
<comment type="subunit">
    <text evidence="11">Homodimer.</text>
</comment>
<dbReference type="GO" id="GO:0006260">
    <property type="term" value="P:DNA replication"/>
    <property type="evidence" value="ECO:0007669"/>
    <property type="project" value="UniProtKB-KW"/>
</dbReference>
<keyword evidence="16" id="KW-1185">Reference proteome</keyword>
<evidence type="ECO:0000256" key="8">
    <source>
        <dbReference type="ARBA" id="ARBA00023186"/>
    </source>
</evidence>
<dbReference type="FunFam" id="2.10.230.10:FF:000002">
    <property type="entry name" value="Molecular chaperone DnaJ"/>
    <property type="match status" value="1"/>
</dbReference>
<feature type="repeat" description="CXXCXGXG motif" evidence="11">
    <location>
        <begin position="192"/>
        <end position="199"/>
    </location>
</feature>
<dbReference type="RefSeq" id="WP_056995704.1">
    <property type="nucleotide sequence ID" value="NZ_AZGC01000041.1"/>
</dbReference>